<dbReference type="STRING" id="418985.A0A1V9XLA9"/>
<proteinExistence type="predicted"/>
<dbReference type="PROSITE" id="PS50940">
    <property type="entry name" value="CHIT_BIND_II"/>
    <property type="match status" value="1"/>
</dbReference>
<dbReference type="Proteomes" id="UP000192247">
    <property type="component" value="Unassembled WGS sequence"/>
</dbReference>
<dbReference type="OrthoDB" id="6407151at2759"/>
<sequence>MVSSLESTPVLAAVIAIGCVCSQRTYQLPDGAELLVGEVRSTFQCPEKYGYYADVDNDCRVFHVCNPVTLADGKADIQQYSFICGNQTMFDQLSLTCAFEEESVPCQDAPDFFQVNGNMGIQDVPFLSDNDVEKAAPLVRGFGARNAKA</sequence>
<evidence type="ECO:0000313" key="3">
    <source>
        <dbReference type="Proteomes" id="UP000192247"/>
    </source>
</evidence>
<comment type="caution">
    <text evidence="2">The sequence shown here is derived from an EMBL/GenBank/DDBJ whole genome shotgun (WGS) entry which is preliminary data.</text>
</comment>
<name>A0A1V9XLA9_9ACAR</name>
<dbReference type="PANTHER" id="PTHR22933:SF43">
    <property type="entry name" value="LP10131P"/>
    <property type="match status" value="1"/>
</dbReference>
<dbReference type="InParanoid" id="A0A1V9XLA9"/>
<dbReference type="GO" id="GO:0008061">
    <property type="term" value="F:chitin binding"/>
    <property type="evidence" value="ECO:0007669"/>
    <property type="project" value="InterPro"/>
</dbReference>
<gene>
    <name evidence="2" type="ORF">BIW11_09265</name>
</gene>
<organism evidence="2 3">
    <name type="scientific">Tropilaelaps mercedesae</name>
    <dbReference type="NCBI Taxonomy" id="418985"/>
    <lineage>
        <taxon>Eukaryota</taxon>
        <taxon>Metazoa</taxon>
        <taxon>Ecdysozoa</taxon>
        <taxon>Arthropoda</taxon>
        <taxon>Chelicerata</taxon>
        <taxon>Arachnida</taxon>
        <taxon>Acari</taxon>
        <taxon>Parasitiformes</taxon>
        <taxon>Mesostigmata</taxon>
        <taxon>Gamasina</taxon>
        <taxon>Dermanyssoidea</taxon>
        <taxon>Laelapidae</taxon>
        <taxon>Tropilaelaps</taxon>
    </lineage>
</organism>
<dbReference type="SMART" id="SM00494">
    <property type="entry name" value="ChtBD2"/>
    <property type="match status" value="1"/>
</dbReference>
<dbReference type="Gene3D" id="2.170.140.10">
    <property type="entry name" value="Chitin binding domain"/>
    <property type="match status" value="1"/>
</dbReference>
<evidence type="ECO:0000259" key="1">
    <source>
        <dbReference type="PROSITE" id="PS50940"/>
    </source>
</evidence>
<dbReference type="InterPro" id="IPR052976">
    <property type="entry name" value="Scoloptoxin-like"/>
</dbReference>
<dbReference type="SUPFAM" id="SSF57625">
    <property type="entry name" value="Invertebrate chitin-binding proteins"/>
    <property type="match status" value="1"/>
</dbReference>
<keyword evidence="3" id="KW-1185">Reference proteome</keyword>
<dbReference type="GO" id="GO:0005576">
    <property type="term" value="C:extracellular region"/>
    <property type="evidence" value="ECO:0007669"/>
    <property type="project" value="InterPro"/>
</dbReference>
<dbReference type="InterPro" id="IPR002557">
    <property type="entry name" value="Chitin-bd_dom"/>
</dbReference>
<dbReference type="PANTHER" id="PTHR22933">
    <property type="entry name" value="FI18007P1-RELATED"/>
    <property type="match status" value="1"/>
</dbReference>
<dbReference type="AlphaFoldDB" id="A0A1V9XLA9"/>
<dbReference type="InterPro" id="IPR036508">
    <property type="entry name" value="Chitin-bd_dom_sf"/>
</dbReference>
<dbReference type="EMBL" id="MNPL01008621">
    <property type="protein sequence ID" value="OQR74152.1"/>
    <property type="molecule type" value="Genomic_DNA"/>
</dbReference>
<protein>
    <submittedName>
        <fullName evidence="2">Cuticular protein-like</fullName>
    </submittedName>
</protein>
<accession>A0A1V9XLA9</accession>
<feature type="domain" description="Chitin-binding type-2" evidence="1">
    <location>
        <begin position="42"/>
        <end position="108"/>
    </location>
</feature>
<dbReference type="Pfam" id="PF01607">
    <property type="entry name" value="CBM_14"/>
    <property type="match status" value="1"/>
</dbReference>
<reference evidence="2 3" key="1">
    <citation type="journal article" date="2017" name="Gigascience">
        <title>Draft genome of the honey bee ectoparasitic mite, Tropilaelaps mercedesae, is shaped by the parasitic life history.</title>
        <authorList>
            <person name="Dong X."/>
            <person name="Armstrong S.D."/>
            <person name="Xia D."/>
            <person name="Makepeace B.L."/>
            <person name="Darby A.C."/>
            <person name="Kadowaki T."/>
        </authorList>
    </citation>
    <scope>NUCLEOTIDE SEQUENCE [LARGE SCALE GENOMIC DNA]</scope>
    <source>
        <strain evidence="2">Wuxi-XJTLU</strain>
    </source>
</reference>
<evidence type="ECO:0000313" key="2">
    <source>
        <dbReference type="EMBL" id="OQR74152.1"/>
    </source>
</evidence>